<dbReference type="Gene3D" id="3.20.20.140">
    <property type="entry name" value="Metal-dependent hydrolases"/>
    <property type="match status" value="1"/>
</dbReference>
<dbReference type="SMART" id="SM00481">
    <property type="entry name" value="POLIIIAc"/>
    <property type="match status" value="1"/>
</dbReference>
<evidence type="ECO:0000259" key="1">
    <source>
        <dbReference type="SMART" id="SM00481"/>
    </source>
</evidence>
<dbReference type="InterPro" id="IPR016195">
    <property type="entry name" value="Pol/histidinol_Pase-like"/>
</dbReference>
<dbReference type="InterPro" id="IPR004013">
    <property type="entry name" value="PHP_dom"/>
</dbReference>
<feature type="non-terminal residue" evidence="2">
    <location>
        <position position="178"/>
    </location>
</feature>
<accession>X1H4D2</accession>
<dbReference type="Pfam" id="PF02811">
    <property type="entry name" value="PHP"/>
    <property type="match status" value="1"/>
</dbReference>
<name>X1H4D2_9ZZZZ</name>
<evidence type="ECO:0000313" key="2">
    <source>
        <dbReference type="EMBL" id="GAH48714.1"/>
    </source>
</evidence>
<dbReference type="SUPFAM" id="SSF89550">
    <property type="entry name" value="PHP domain-like"/>
    <property type="match status" value="1"/>
</dbReference>
<dbReference type="EMBL" id="BARU01019064">
    <property type="protein sequence ID" value="GAH48714.1"/>
    <property type="molecule type" value="Genomic_DNA"/>
</dbReference>
<dbReference type="GO" id="GO:0003824">
    <property type="term" value="F:catalytic activity"/>
    <property type="evidence" value="ECO:0007669"/>
    <property type="project" value="InterPro"/>
</dbReference>
<sequence>MELPKLNLHIHSKFSDGRNTISQIVSAALDKGLDYICITDHFTNSWKADVIPNLNSLAKIEMYLDEIDQFQKYLLEEERQMALFKGIEIDLSSTEKFIVNNILPTRFDILLFEYLESIEGIFFIKKIINYWKGKTKNSEDFPLLGLAHFDPSFFVINGMSILIDFLTENNFFFEFNTS</sequence>
<gene>
    <name evidence="2" type="ORF">S03H2_31440</name>
</gene>
<feature type="domain" description="Polymerase/histidinol phosphatase N-terminal" evidence="1">
    <location>
        <begin position="6"/>
        <end position="93"/>
    </location>
</feature>
<protein>
    <recommendedName>
        <fullName evidence="1">Polymerase/histidinol phosphatase N-terminal domain-containing protein</fullName>
    </recommendedName>
</protein>
<dbReference type="AlphaFoldDB" id="X1H4D2"/>
<organism evidence="2">
    <name type="scientific">marine sediment metagenome</name>
    <dbReference type="NCBI Taxonomy" id="412755"/>
    <lineage>
        <taxon>unclassified sequences</taxon>
        <taxon>metagenomes</taxon>
        <taxon>ecological metagenomes</taxon>
    </lineage>
</organism>
<reference evidence="2" key="1">
    <citation type="journal article" date="2014" name="Front. Microbiol.">
        <title>High frequency of phylogenetically diverse reductive dehalogenase-homologous genes in deep subseafloor sedimentary metagenomes.</title>
        <authorList>
            <person name="Kawai M."/>
            <person name="Futagami T."/>
            <person name="Toyoda A."/>
            <person name="Takaki Y."/>
            <person name="Nishi S."/>
            <person name="Hori S."/>
            <person name="Arai W."/>
            <person name="Tsubouchi T."/>
            <person name="Morono Y."/>
            <person name="Uchiyama I."/>
            <person name="Ito T."/>
            <person name="Fujiyama A."/>
            <person name="Inagaki F."/>
            <person name="Takami H."/>
        </authorList>
    </citation>
    <scope>NUCLEOTIDE SEQUENCE</scope>
    <source>
        <strain evidence="2">Expedition CK06-06</strain>
    </source>
</reference>
<proteinExistence type="predicted"/>
<comment type="caution">
    <text evidence="2">The sequence shown here is derived from an EMBL/GenBank/DDBJ whole genome shotgun (WGS) entry which is preliminary data.</text>
</comment>
<dbReference type="InterPro" id="IPR003141">
    <property type="entry name" value="Pol/His_phosphatase_N"/>
</dbReference>